<dbReference type="OrthoDB" id="2115822at2759"/>
<evidence type="ECO:0000256" key="3">
    <source>
        <dbReference type="ARBA" id="ARBA00007792"/>
    </source>
</evidence>
<evidence type="ECO:0000256" key="7">
    <source>
        <dbReference type="ARBA" id="ARBA00023277"/>
    </source>
</evidence>
<dbReference type="PANTHER" id="PTHR46828">
    <property type="entry name" value="ENDO-1,4-BETA-XYLANASE A-RELATED"/>
    <property type="match status" value="1"/>
</dbReference>
<dbReference type="PROSITE" id="PS00776">
    <property type="entry name" value="GH11_1"/>
    <property type="match status" value="1"/>
</dbReference>
<evidence type="ECO:0000256" key="10">
    <source>
        <dbReference type="PROSITE-ProRule" id="PRU01097"/>
    </source>
</evidence>
<dbReference type="InterPro" id="IPR033123">
    <property type="entry name" value="GH11_dom"/>
</dbReference>
<evidence type="ECO:0000256" key="11">
    <source>
        <dbReference type="RuleBase" id="RU362015"/>
    </source>
</evidence>
<dbReference type="PROSITE" id="PS51761">
    <property type="entry name" value="GH11_3"/>
    <property type="match status" value="1"/>
</dbReference>
<feature type="domain" description="GH11" evidence="13">
    <location>
        <begin position="33"/>
        <end position="225"/>
    </location>
</feature>
<sequence>MVFFTSVFAAVLAALCAFAVPAGTTDLSNSTRTRTPISEGMHDGFFYSWWTDGGASATYTNGPKGQFSVTWDNGGSLLGGKGWKPGSRTRVLAYTGTFNSTGDSYLAVHGWTQNPLVEYYIVEHFGGPSNPFIGAINKGSITVDGSMYDMGVRTRVNQISIDGPGSTFQQFWSVRRSKRSSGTVDLRAHFRAWEGAGMRLGAGHYYQVLVCEGWFSSGSCNMTVSDVN</sequence>
<dbReference type="InterPro" id="IPR001137">
    <property type="entry name" value="Glyco_hydro_11"/>
</dbReference>
<keyword evidence="5 10" id="KW-0858">Xylan degradation</keyword>
<reference evidence="14" key="1">
    <citation type="submission" date="2022-06" db="EMBL/GenBank/DDBJ databases">
        <title>Genome Sequence of Candolleomyces eurysporus.</title>
        <authorList>
            <person name="Buettner E."/>
        </authorList>
    </citation>
    <scope>NUCLEOTIDE SEQUENCE</scope>
    <source>
        <strain evidence="14">VTCC 930004</strain>
    </source>
</reference>
<keyword evidence="8 10" id="KW-0326">Glycosidase</keyword>
<comment type="catalytic activity">
    <reaction evidence="1 10 11">
        <text>Endohydrolysis of (1-&gt;4)-beta-D-xylosidic linkages in xylans.</text>
        <dbReference type="EC" id="3.2.1.8"/>
    </reaction>
</comment>
<evidence type="ECO:0000313" key="14">
    <source>
        <dbReference type="EMBL" id="KAJ2926358.1"/>
    </source>
</evidence>
<feature type="signal peptide" evidence="12">
    <location>
        <begin position="1"/>
        <end position="24"/>
    </location>
</feature>
<evidence type="ECO:0000256" key="9">
    <source>
        <dbReference type="ARBA" id="ARBA00023326"/>
    </source>
</evidence>
<comment type="pathway">
    <text evidence="2 10 11">Glycan degradation; xylan degradation.</text>
</comment>
<dbReference type="Gene3D" id="2.60.120.180">
    <property type="match status" value="1"/>
</dbReference>
<dbReference type="PRINTS" id="PR00911">
    <property type="entry name" value="GLHYDRLASE11"/>
</dbReference>
<keyword evidence="15" id="KW-1185">Reference proteome</keyword>
<keyword evidence="9 10" id="KW-0624">Polysaccharide degradation</keyword>
<evidence type="ECO:0000259" key="13">
    <source>
        <dbReference type="PROSITE" id="PS51761"/>
    </source>
</evidence>
<feature type="non-terminal residue" evidence="14">
    <location>
        <position position="1"/>
    </location>
</feature>
<dbReference type="Pfam" id="PF00457">
    <property type="entry name" value="Glyco_hydro_11"/>
    <property type="match status" value="1"/>
</dbReference>
<keyword evidence="6 10" id="KW-0378">Hydrolase</keyword>
<evidence type="ECO:0000256" key="4">
    <source>
        <dbReference type="ARBA" id="ARBA00012590"/>
    </source>
</evidence>
<keyword evidence="12" id="KW-0732">Signal</keyword>
<dbReference type="PANTHER" id="PTHR46828:SF3">
    <property type="entry name" value="ENDO-1,4-BETA-XYLANASE"/>
    <property type="match status" value="1"/>
</dbReference>
<dbReference type="EC" id="3.2.1.8" evidence="4 10"/>
<gene>
    <name evidence="14" type="ORF">H1R20_g10724</name>
</gene>
<organism evidence="14 15">
    <name type="scientific">Candolleomyces eurysporus</name>
    <dbReference type="NCBI Taxonomy" id="2828524"/>
    <lineage>
        <taxon>Eukaryota</taxon>
        <taxon>Fungi</taxon>
        <taxon>Dikarya</taxon>
        <taxon>Basidiomycota</taxon>
        <taxon>Agaricomycotina</taxon>
        <taxon>Agaricomycetes</taxon>
        <taxon>Agaricomycetidae</taxon>
        <taxon>Agaricales</taxon>
        <taxon>Agaricineae</taxon>
        <taxon>Psathyrellaceae</taxon>
        <taxon>Candolleomyces</taxon>
    </lineage>
</organism>
<evidence type="ECO:0000313" key="15">
    <source>
        <dbReference type="Proteomes" id="UP001140091"/>
    </source>
</evidence>
<dbReference type="InterPro" id="IPR013320">
    <property type="entry name" value="ConA-like_dom_sf"/>
</dbReference>
<dbReference type="Proteomes" id="UP001140091">
    <property type="component" value="Unassembled WGS sequence"/>
</dbReference>
<evidence type="ECO:0000256" key="12">
    <source>
        <dbReference type="SAM" id="SignalP"/>
    </source>
</evidence>
<keyword evidence="7 10" id="KW-0119">Carbohydrate metabolism</keyword>
<comment type="caution">
    <text evidence="14">The sequence shown here is derived from an EMBL/GenBank/DDBJ whole genome shotgun (WGS) entry which is preliminary data.</text>
</comment>
<dbReference type="InterPro" id="IPR013319">
    <property type="entry name" value="GH11/12"/>
</dbReference>
<dbReference type="InterPro" id="IPR018208">
    <property type="entry name" value="GH11_AS_1"/>
</dbReference>
<evidence type="ECO:0000256" key="6">
    <source>
        <dbReference type="ARBA" id="ARBA00022801"/>
    </source>
</evidence>
<accession>A0A9W8J8V7</accession>
<feature type="active site" description="Proton donor" evidence="10">
    <location>
        <position position="212"/>
    </location>
</feature>
<proteinExistence type="inferred from homology"/>
<dbReference type="GO" id="GO:0031176">
    <property type="term" value="F:endo-1,4-beta-xylanase activity"/>
    <property type="evidence" value="ECO:0007669"/>
    <property type="project" value="UniProtKB-UniRule"/>
</dbReference>
<evidence type="ECO:0000256" key="8">
    <source>
        <dbReference type="ARBA" id="ARBA00023295"/>
    </source>
</evidence>
<dbReference type="AlphaFoldDB" id="A0A9W8J8V7"/>
<dbReference type="GO" id="GO:0045493">
    <property type="term" value="P:xylan catabolic process"/>
    <property type="evidence" value="ECO:0007669"/>
    <property type="project" value="UniProtKB-UniRule"/>
</dbReference>
<evidence type="ECO:0000256" key="1">
    <source>
        <dbReference type="ARBA" id="ARBA00000681"/>
    </source>
</evidence>
<evidence type="ECO:0000256" key="2">
    <source>
        <dbReference type="ARBA" id="ARBA00004851"/>
    </source>
</evidence>
<protein>
    <recommendedName>
        <fullName evidence="4 10">Endo-1,4-beta-xylanase</fullName>
        <ecNumber evidence="4 10">3.2.1.8</ecNumber>
    </recommendedName>
</protein>
<evidence type="ECO:0000256" key="5">
    <source>
        <dbReference type="ARBA" id="ARBA00022651"/>
    </source>
</evidence>
<feature type="chain" id="PRO_5040920662" description="Endo-1,4-beta-xylanase" evidence="12">
    <location>
        <begin position="25"/>
        <end position="228"/>
    </location>
</feature>
<dbReference type="EMBL" id="JANBPK010001064">
    <property type="protein sequence ID" value="KAJ2926358.1"/>
    <property type="molecule type" value="Genomic_DNA"/>
</dbReference>
<feature type="active site" description="Nucleophile" evidence="10">
    <location>
        <position position="118"/>
    </location>
</feature>
<name>A0A9W8J8V7_9AGAR</name>
<dbReference type="SUPFAM" id="SSF49899">
    <property type="entry name" value="Concanavalin A-like lectins/glucanases"/>
    <property type="match status" value="1"/>
</dbReference>
<comment type="similarity">
    <text evidence="3 10 11">Belongs to the glycosyl hydrolase 11 (cellulase G) family.</text>
</comment>